<dbReference type="Gene3D" id="3.30.70.330">
    <property type="match status" value="1"/>
</dbReference>
<dbReference type="PANTHER" id="PTHR48029">
    <property type="entry name" value="NUCLEOLAR PROTEIN 8"/>
    <property type="match status" value="1"/>
</dbReference>
<dbReference type="InterPro" id="IPR012677">
    <property type="entry name" value="Nucleotide-bd_a/b_plait_sf"/>
</dbReference>
<dbReference type="InterPro" id="IPR034138">
    <property type="entry name" value="NOP8_RRM"/>
</dbReference>
<feature type="compositionally biased region" description="Basic and acidic residues" evidence="5">
    <location>
        <begin position="84"/>
        <end position="94"/>
    </location>
</feature>
<feature type="compositionally biased region" description="Basic and acidic residues" evidence="5">
    <location>
        <begin position="369"/>
        <end position="378"/>
    </location>
</feature>
<dbReference type="AlphaFoldDB" id="A0A0K6GEM6"/>
<keyword evidence="2 4" id="KW-0694">RNA-binding</keyword>
<comment type="subcellular location">
    <subcellularLocation>
        <location evidence="1">Nucleus</location>
        <location evidence="1">Nucleolus</location>
    </subcellularLocation>
</comment>
<dbReference type="CDD" id="cd12226">
    <property type="entry name" value="RRM_NOL8"/>
    <property type="match status" value="1"/>
</dbReference>
<evidence type="ECO:0000256" key="1">
    <source>
        <dbReference type="ARBA" id="ARBA00004604"/>
    </source>
</evidence>
<evidence type="ECO:0000313" key="8">
    <source>
        <dbReference type="Proteomes" id="UP000044841"/>
    </source>
</evidence>
<keyword evidence="3" id="KW-0539">Nucleus</keyword>
<dbReference type="InterPro" id="IPR035979">
    <property type="entry name" value="RBD_domain_sf"/>
</dbReference>
<feature type="region of interest" description="Disordered" evidence="5">
    <location>
        <begin position="241"/>
        <end position="286"/>
    </location>
</feature>
<dbReference type="Proteomes" id="UP000044841">
    <property type="component" value="Unassembled WGS sequence"/>
</dbReference>
<evidence type="ECO:0000256" key="5">
    <source>
        <dbReference type="SAM" id="MobiDB-lite"/>
    </source>
</evidence>
<reference evidence="7 8" key="1">
    <citation type="submission" date="2015-07" db="EMBL/GenBank/DDBJ databases">
        <authorList>
            <person name="Noorani M."/>
        </authorList>
    </citation>
    <scope>NUCLEOTIDE SEQUENCE [LARGE SCALE GENOMIC DNA]</scope>
    <source>
        <strain evidence="7">BBA 69670</strain>
    </source>
</reference>
<gene>
    <name evidence="7" type="ORF">RSOLAG22IIIB_12528</name>
</gene>
<organism evidence="7 8">
    <name type="scientific">Rhizoctonia solani</name>
    <dbReference type="NCBI Taxonomy" id="456999"/>
    <lineage>
        <taxon>Eukaryota</taxon>
        <taxon>Fungi</taxon>
        <taxon>Dikarya</taxon>
        <taxon>Basidiomycota</taxon>
        <taxon>Agaricomycotina</taxon>
        <taxon>Agaricomycetes</taxon>
        <taxon>Cantharellales</taxon>
        <taxon>Ceratobasidiaceae</taxon>
        <taxon>Rhizoctonia</taxon>
    </lineage>
</organism>
<sequence length="529" mass="59042">MQTTRLHISGLTPSISASDLKQRFSTFGDVRDVDGVGKLDGVRKPRKFAYLTLETTQPKLSRCMNLLSGSTWKGAKLRIGQAKPDYKARHEREINPPPPTPRPKLSAEARRRARLKFRLRARRLLRGTQGKQLKDMSIITLDTVSEHKGWRRTPLNHLVRPMRMRPLRPLPSLRAKQSPSKIKSKKKLDKRKFKLTRARCTVIDPARYGAVHLKDGDGLLGAEVVAAGRDEDEPVEKQVVIEETDEKSSYSPTPTASIPSTIVSQPVPESATPALSSPALQHQEESLSLVHEKSSALALLGGMFGQGEWGGRESVSGDEMETMEVEGEGEAGYEVVPRVADELESNLEAEEESEEEEVENKTPTENLNEQEHEQPKDEIDNDEQDESHSPIKHSSLKDMFKPQVESTGFSLGLDIELDPDAESFLPASISVLPPSEPALAPASTVTEKRAHTVQFTPDSNVSLFFPSGKNDVFRVIGEKGWEWPHPGTSEEIRAKWDKNKAELTREYTRRHREAVKKRKRGGGNKGDET</sequence>
<feature type="compositionally biased region" description="Basic residues" evidence="5">
    <location>
        <begin position="508"/>
        <end position="522"/>
    </location>
</feature>
<proteinExistence type="predicted"/>
<accession>A0A0K6GEM6</accession>
<feature type="region of interest" description="Disordered" evidence="5">
    <location>
        <begin position="507"/>
        <end position="529"/>
    </location>
</feature>
<feature type="compositionally biased region" description="Acidic residues" evidence="5">
    <location>
        <begin position="342"/>
        <end position="358"/>
    </location>
</feature>
<evidence type="ECO:0000256" key="4">
    <source>
        <dbReference type="PROSITE-ProRule" id="PRU00176"/>
    </source>
</evidence>
<feature type="compositionally biased region" description="Acidic residues" evidence="5">
    <location>
        <begin position="316"/>
        <end position="331"/>
    </location>
</feature>
<feature type="region of interest" description="Disordered" evidence="5">
    <location>
        <begin position="304"/>
        <end position="400"/>
    </location>
</feature>
<name>A0A0K6GEM6_9AGAM</name>
<dbReference type="InterPro" id="IPR000504">
    <property type="entry name" value="RRM_dom"/>
</dbReference>
<dbReference type="GO" id="GO:0003723">
    <property type="term" value="F:RNA binding"/>
    <property type="evidence" value="ECO:0007669"/>
    <property type="project" value="UniProtKB-UniRule"/>
</dbReference>
<keyword evidence="8" id="KW-1185">Reference proteome</keyword>
<evidence type="ECO:0000259" key="6">
    <source>
        <dbReference type="PROSITE" id="PS50102"/>
    </source>
</evidence>
<feature type="domain" description="RRM" evidence="6">
    <location>
        <begin position="4"/>
        <end position="84"/>
    </location>
</feature>
<evidence type="ECO:0000313" key="7">
    <source>
        <dbReference type="EMBL" id="CUA77063.1"/>
    </source>
</evidence>
<dbReference type="GO" id="GO:0005730">
    <property type="term" value="C:nucleolus"/>
    <property type="evidence" value="ECO:0007669"/>
    <property type="project" value="UniProtKB-SubCell"/>
</dbReference>
<evidence type="ECO:0000256" key="3">
    <source>
        <dbReference type="ARBA" id="ARBA00023242"/>
    </source>
</evidence>
<feature type="region of interest" description="Disordered" evidence="5">
    <location>
        <begin position="84"/>
        <end position="108"/>
    </location>
</feature>
<evidence type="ECO:0000256" key="2">
    <source>
        <dbReference type="ARBA" id="ARBA00022884"/>
    </source>
</evidence>
<dbReference type="SMART" id="SM00360">
    <property type="entry name" value="RRM"/>
    <property type="match status" value="1"/>
</dbReference>
<dbReference type="EMBL" id="CYGV01001766">
    <property type="protein sequence ID" value="CUA77063.1"/>
    <property type="molecule type" value="Genomic_DNA"/>
</dbReference>
<dbReference type="PANTHER" id="PTHR48029:SF1">
    <property type="entry name" value="NUCLEOLAR PROTEIN 8"/>
    <property type="match status" value="1"/>
</dbReference>
<dbReference type="Pfam" id="PF00076">
    <property type="entry name" value="RRM_1"/>
    <property type="match status" value="1"/>
</dbReference>
<feature type="compositionally biased region" description="Polar residues" evidence="5">
    <location>
        <begin position="249"/>
        <end position="264"/>
    </location>
</feature>
<dbReference type="SUPFAM" id="SSF54928">
    <property type="entry name" value="RNA-binding domain, RBD"/>
    <property type="match status" value="1"/>
</dbReference>
<protein>
    <submittedName>
        <fullName evidence="7">Putative RNA-binding protein P16F5,06 [Schizosaccharomyces pombe 972h-]</fullName>
    </submittedName>
</protein>
<dbReference type="PROSITE" id="PS50102">
    <property type="entry name" value="RRM"/>
    <property type="match status" value="1"/>
</dbReference>